<protein>
    <submittedName>
        <fullName evidence="1">Uncharacterized protein</fullName>
    </submittedName>
</protein>
<organism evidence="1">
    <name type="scientific">Arundo donax</name>
    <name type="common">Giant reed</name>
    <name type="synonym">Donax arundinaceus</name>
    <dbReference type="NCBI Taxonomy" id="35708"/>
    <lineage>
        <taxon>Eukaryota</taxon>
        <taxon>Viridiplantae</taxon>
        <taxon>Streptophyta</taxon>
        <taxon>Embryophyta</taxon>
        <taxon>Tracheophyta</taxon>
        <taxon>Spermatophyta</taxon>
        <taxon>Magnoliopsida</taxon>
        <taxon>Liliopsida</taxon>
        <taxon>Poales</taxon>
        <taxon>Poaceae</taxon>
        <taxon>PACMAD clade</taxon>
        <taxon>Arundinoideae</taxon>
        <taxon>Arundineae</taxon>
        <taxon>Arundo</taxon>
    </lineage>
</organism>
<name>A0A0A9B1Y0_ARUDO</name>
<accession>A0A0A9B1Y0</accession>
<evidence type="ECO:0000313" key="1">
    <source>
        <dbReference type="EMBL" id="JAD57396.1"/>
    </source>
</evidence>
<dbReference type="AlphaFoldDB" id="A0A0A9B1Y0"/>
<sequence>MAQLCLAVSEHVVNCGQPCPSGGWPSLPRCSCIPTACHLRCPCEENGPEVERRSQARGRQICVEYHITI</sequence>
<reference evidence="1" key="2">
    <citation type="journal article" date="2015" name="Data Brief">
        <title>Shoot transcriptome of the giant reed, Arundo donax.</title>
        <authorList>
            <person name="Barrero R.A."/>
            <person name="Guerrero F.D."/>
            <person name="Moolhuijzen P."/>
            <person name="Goolsby J.A."/>
            <person name="Tidwell J."/>
            <person name="Bellgard S.E."/>
            <person name="Bellgard M.I."/>
        </authorList>
    </citation>
    <scope>NUCLEOTIDE SEQUENCE</scope>
    <source>
        <tissue evidence="1">Shoot tissue taken approximately 20 cm above the soil surface</tissue>
    </source>
</reference>
<reference evidence="1" key="1">
    <citation type="submission" date="2014-09" db="EMBL/GenBank/DDBJ databases">
        <authorList>
            <person name="Magalhaes I.L.F."/>
            <person name="Oliveira U."/>
            <person name="Santos F.R."/>
            <person name="Vidigal T.H.D.A."/>
            <person name="Brescovit A.D."/>
            <person name="Santos A.J."/>
        </authorList>
    </citation>
    <scope>NUCLEOTIDE SEQUENCE</scope>
    <source>
        <tissue evidence="1">Shoot tissue taken approximately 20 cm above the soil surface</tissue>
    </source>
</reference>
<proteinExistence type="predicted"/>
<dbReference type="EMBL" id="GBRH01240499">
    <property type="protein sequence ID" value="JAD57396.1"/>
    <property type="molecule type" value="Transcribed_RNA"/>
</dbReference>